<sequence length="1354" mass="140378">MSSVTASPPPLPAKAPGPEVSGDSTCSPPLHAASKAAPSSLRGDVTASGTASRYLQSGDKERRSCTGRGVALPEATAGSQEAEAGTASPLSPAASSPEFLVPRMATSSASTTGEAFASSSGTVKASDSLDSSCRTSTSSSAESATPLPSASADASPSAFSSSPTLETGKGDASQHMSAVHGAHMLPPDYRTAVDRVVLAEVLHGFDCVRGELFLNEEEKHSIQRVLQPFNFRFVPVVSKSQAAGPGGRRGFSSKRSASGAGPSRRLTQEVQRLQEAACSFAALPRGKRRQSKANSRYQDDDTSSAVGDRVGDSEASAGPSGNSRSADGAEGGSQFLSGGDFWMGPHAPHTAASPGSGGEKTVSVVSDDASTVSRSSRVGGKGEGRRGGGRRSRHHGGAGEGRNKWGGASGRGKGDDADHCDSLDDGRSATTLSGRGRKRKVRHERYDVLAEQGWDEDEKDDHKLRRTSRTTKGGEAGLSSGASTAASGSERIVFTPILRSTPWRESCMLILQHLKRYTAARWFLASVDPELDGVPGYLDVVSRPMDFGTIEQKLRAGPRVYIHPSQWQQDVRQVFFNAFSFHPVNHDVWQDAVILAAEFERCCRQTDQVNPYFTPAMAPSGTGGQQGDGSDRSAFSNGNAEPNGAAAFASAVSGGASGAGRAAGGRWAGASPYTPYYGVSASAPAAQAVHENSWGSSSDVGADASASTAGRSGRGRARRQQAQPFETSAHVSDPYYGSGYGGTASATSGRGRGRGAGTSGVGSPRRRGRGRGAAAQLLQRCHTWGEMSKSGPFLGGHQAGGRGGRAGVAMGAAFGGMCPYGAGAPGVGHGGVPGTQVGMNASAVDAQQAYMELDAPPNAPVLPPPPVPRIGVNDKPLSASQKRVLEQNMTRLSSLQRKAALELIQDDLGILAAEYMDEKEFAFDTELLSIEKQKRLFAYVNSMVRANRELWRQQQEAVNLADPSFRAHGAVGPVAVAGVSPYPPAVGDGAPSDVGKGHQGGRRGKKKRDDRSGQGVRGDDSDSSSSDSDSSCSSSSSSFSDSSSVSSSDSDDSDDTDDEKTDASAAEKKQVYPSPAISVENSSAKPSNQEGSAASREIEVNSPRASGPGSSHPTAGPAVGAGLPSSVAVGARDGAELAAPVGNGSVDNSGRHGHGPVVYPTEAGPKTGNERESHTPLPRGDGERKGEEVAALGLSKDEALPTQDGRRDDVDGEHREEGEVEAAGNTGREEGRIAENVRHSAGTARVSGSAAGGRSAGGLPQYTPVCEEEGSDEIREEVMGRHADFFGTFDSHPPGENSEESVGTQGMAATEAKPTAWKEWKGQVIQQGFVAQRAYATQDRNVNEIIAEGYDARI</sequence>
<dbReference type="Pfam" id="PF00439">
    <property type="entry name" value="Bromodomain"/>
    <property type="match status" value="1"/>
</dbReference>
<feature type="compositionally biased region" description="Basic and acidic residues" evidence="3">
    <location>
        <begin position="1061"/>
        <end position="1070"/>
    </location>
</feature>
<evidence type="ECO:0000259" key="4">
    <source>
        <dbReference type="PROSITE" id="PS50014"/>
    </source>
</evidence>
<keyword evidence="1 2" id="KW-0103">Bromodomain</keyword>
<feature type="compositionally biased region" description="Basic and acidic residues" evidence="3">
    <location>
        <begin position="1195"/>
        <end position="1217"/>
    </location>
</feature>
<feature type="compositionally biased region" description="Low complexity" evidence="3">
    <location>
        <begin position="125"/>
        <end position="163"/>
    </location>
</feature>
<feature type="compositionally biased region" description="Acidic residues" evidence="3">
    <location>
        <begin position="1049"/>
        <end position="1060"/>
    </location>
</feature>
<dbReference type="PRINTS" id="PR00503">
    <property type="entry name" value="BROMODOMAIN"/>
</dbReference>
<feature type="compositionally biased region" description="Low complexity" evidence="3">
    <location>
        <begin position="1240"/>
        <end position="1249"/>
    </location>
</feature>
<feature type="region of interest" description="Disordered" evidence="3">
    <location>
        <begin position="1285"/>
        <end position="1314"/>
    </location>
</feature>
<gene>
    <name evidence="5" type="ORF">TGP89_264640</name>
</gene>
<feature type="compositionally biased region" description="Low complexity" evidence="3">
    <location>
        <begin position="361"/>
        <end position="378"/>
    </location>
</feature>
<feature type="region of interest" description="Disordered" evidence="3">
    <location>
        <begin position="281"/>
        <end position="442"/>
    </location>
</feature>
<dbReference type="PANTHER" id="PTHR46136:SF1">
    <property type="entry name" value="TRANSCRIPTION FACTOR GTE11-RELATED"/>
    <property type="match status" value="1"/>
</dbReference>
<feature type="domain" description="Bromo" evidence="4">
    <location>
        <begin position="515"/>
        <end position="589"/>
    </location>
</feature>
<protein>
    <submittedName>
        <fullName evidence="5">Bromodomain-containing protein</fullName>
    </submittedName>
</protein>
<feature type="compositionally biased region" description="Basic and acidic residues" evidence="3">
    <location>
        <begin position="1007"/>
        <end position="1020"/>
    </location>
</feature>
<proteinExistence type="predicted"/>
<dbReference type="OrthoDB" id="332846at2759"/>
<dbReference type="PROSITE" id="PS50014">
    <property type="entry name" value="BROMODOMAIN_2"/>
    <property type="match status" value="1"/>
</dbReference>
<feature type="region of interest" description="Disordered" evidence="3">
    <location>
        <begin position="693"/>
        <end position="775"/>
    </location>
</feature>
<dbReference type="SMART" id="SM00297">
    <property type="entry name" value="BROMO"/>
    <property type="match status" value="1"/>
</dbReference>
<dbReference type="SUPFAM" id="SSF47370">
    <property type="entry name" value="Bromodomain"/>
    <property type="match status" value="1"/>
</dbReference>
<evidence type="ECO:0000256" key="2">
    <source>
        <dbReference type="PROSITE-ProRule" id="PRU00035"/>
    </source>
</evidence>
<dbReference type="EMBL" id="AEYI02001849">
    <property type="protein sequence ID" value="KFG32502.1"/>
    <property type="molecule type" value="Genomic_DNA"/>
</dbReference>
<dbReference type="CDD" id="cd04369">
    <property type="entry name" value="Bromodomain"/>
    <property type="match status" value="1"/>
</dbReference>
<evidence type="ECO:0000256" key="3">
    <source>
        <dbReference type="SAM" id="MobiDB-lite"/>
    </source>
</evidence>
<dbReference type="InterPro" id="IPR018359">
    <property type="entry name" value="Bromodomain_CS"/>
</dbReference>
<evidence type="ECO:0000313" key="6">
    <source>
        <dbReference type="Proteomes" id="UP000028828"/>
    </source>
</evidence>
<feature type="region of interest" description="Disordered" evidence="3">
    <location>
        <begin position="1"/>
        <end position="176"/>
    </location>
</feature>
<feature type="compositionally biased region" description="Low complexity" evidence="3">
    <location>
        <begin position="87"/>
        <end position="97"/>
    </location>
</feature>
<name>A0A086JK34_TOXGO</name>
<feature type="compositionally biased region" description="Polar residues" evidence="3">
    <location>
        <begin position="1079"/>
        <end position="1092"/>
    </location>
</feature>
<dbReference type="PANTHER" id="PTHR46136">
    <property type="entry name" value="TRANSCRIPTION FACTOR GTE8"/>
    <property type="match status" value="1"/>
</dbReference>
<feature type="region of interest" description="Disordered" evidence="3">
    <location>
        <begin position="240"/>
        <end position="266"/>
    </location>
</feature>
<dbReference type="Gene3D" id="1.20.920.10">
    <property type="entry name" value="Bromodomain-like"/>
    <property type="match status" value="1"/>
</dbReference>
<feature type="compositionally biased region" description="Basic residues" evidence="3">
    <location>
        <begin position="387"/>
        <end position="396"/>
    </location>
</feature>
<comment type="caution">
    <text evidence="5">The sequence shown here is derived from an EMBL/GenBank/DDBJ whole genome shotgun (WGS) entry which is preliminary data.</text>
</comment>
<evidence type="ECO:0000313" key="5">
    <source>
        <dbReference type="EMBL" id="KFG32502.1"/>
    </source>
</evidence>
<feature type="region of interest" description="Disordered" evidence="3">
    <location>
        <begin position="982"/>
        <end position="1265"/>
    </location>
</feature>
<feature type="region of interest" description="Disordered" evidence="3">
    <location>
        <begin position="614"/>
        <end position="641"/>
    </location>
</feature>
<feature type="region of interest" description="Disordered" evidence="3">
    <location>
        <begin position="455"/>
        <end position="485"/>
    </location>
</feature>
<dbReference type="Proteomes" id="UP000028828">
    <property type="component" value="Unassembled WGS sequence"/>
</dbReference>
<accession>A0A086JK34</accession>
<dbReference type="VEuPathDB" id="ToxoDB:TGP89_264640"/>
<reference evidence="5 6" key="1">
    <citation type="submission" date="2014-03" db="EMBL/GenBank/DDBJ databases">
        <authorList>
            <person name="Sibley D."/>
            <person name="Venepally P."/>
            <person name="Karamycheva S."/>
            <person name="Hadjithomas M."/>
            <person name="Khan A."/>
            <person name="Brunk B."/>
            <person name="Roos D."/>
            <person name="Caler E."/>
            <person name="Lorenzi H."/>
        </authorList>
    </citation>
    <scope>NUCLEOTIDE SEQUENCE [LARGE SCALE GENOMIC DNA]</scope>
    <source>
        <strain evidence="6">p89</strain>
    </source>
</reference>
<feature type="compositionally biased region" description="Basic and acidic residues" evidence="3">
    <location>
        <begin position="412"/>
        <end position="427"/>
    </location>
</feature>
<feature type="compositionally biased region" description="Basic and acidic residues" evidence="3">
    <location>
        <begin position="1227"/>
        <end position="1238"/>
    </location>
</feature>
<dbReference type="InterPro" id="IPR001487">
    <property type="entry name" value="Bromodomain"/>
</dbReference>
<evidence type="ECO:0000256" key="1">
    <source>
        <dbReference type="ARBA" id="ARBA00023117"/>
    </source>
</evidence>
<dbReference type="PROSITE" id="PS00633">
    <property type="entry name" value="BROMODOMAIN_1"/>
    <property type="match status" value="1"/>
</dbReference>
<dbReference type="InterPro" id="IPR052442">
    <property type="entry name" value="Env_Response_Regulator"/>
</dbReference>
<organism evidence="5 6">
    <name type="scientific">Toxoplasma gondii p89</name>
    <dbReference type="NCBI Taxonomy" id="943119"/>
    <lineage>
        <taxon>Eukaryota</taxon>
        <taxon>Sar</taxon>
        <taxon>Alveolata</taxon>
        <taxon>Apicomplexa</taxon>
        <taxon>Conoidasida</taxon>
        <taxon>Coccidia</taxon>
        <taxon>Eucoccidiorida</taxon>
        <taxon>Eimeriorina</taxon>
        <taxon>Sarcocystidae</taxon>
        <taxon>Toxoplasma</taxon>
    </lineage>
</organism>
<feature type="compositionally biased region" description="Low complexity" evidence="3">
    <location>
        <begin position="1023"/>
        <end position="1048"/>
    </location>
</feature>
<feature type="compositionally biased region" description="Low complexity" evidence="3">
    <location>
        <begin position="693"/>
        <end position="711"/>
    </location>
</feature>
<feature type="compositionally biased region" description="Polar residues" evidence="3">
    <location>
        <begin position="105"/>
        <end position="123"/>
    </location>
</feature>
<dbReference type="InterPro" id="IPR036427">
    <property type="entry name" value="Bromodomain-like_sf"/>
</dbReference>
<feature type="compositionally biased region" description="Basic and acidic residues" evidence="3">
    <location>
        <begin position="1168"/>
        <end position="1188"/>
    </location>
</feature>